<evidence type="ECO:0000313" key="2">
    <source>
        <dbReference type="EMBL" id="KAK7083299.1"/>
    </source>
</evidence>
<comment type="caution">
    <text evidence="2">The sequence shown here is derived from an EMBL/GenBank/DDBJ whole genome shotgun (WGS) entry which is preliminary data.</text>
</comment>
<keyword evidence="3" id="KW-1185">Reference proteome</keyword>
<name>A0AAN8XSB4_HALRR</name>
<proteinExistence type="predicted"/>
<reference evidence="2 3" key="1">
    <citation type="submission" date="2023-11" db="EMBL/GenBank/DDBJ databases">
        <title>Halocaridina rubra genome assembly.</title>
        <authorList>
            <person name="Smith C."/>
        </authorList>
    </citation>
    <scope>NUCLEOTIDE SEQUENCE [LARGE SCALE GENOMIC DNA]</scope>
    <source>
        <strain evidence="2">EP-1</strain>
        <tissue evidence="2">Whole</tissue>
    </source>
</reference>
<dbReference type="EMBL" id="JAXCGZ010003774">
    <property type="protein sequence ID" value="KAK7083299.1"/>
    <property type="molecule type" value="Genomic_DNA"/>
</dbReference>
<accession>A0AAN8XSB4</accession>
<evidence type="ECO:0000256" key="1">
    <source>
        <dbReference type="SAM" id="MobiDB-lite"/>
    </source>
</evidence>
<evidence type="ECO:0000313" key="3">
    <source>
        <dbReference type="Proteomes" id="UP001381693"/>
    </source>
</evidence>
<dbReference type="AlphaFoldDB" id="A0AAN8XSB4"/>
<dbReference type="Proteomes" id="UP001381693">
    <property type="component" value="Unassembled WGS sequence"/>
</dbReference>
<protein>
    <submittedName>
        <fullName evidence="2">Uncharacterized protein</fullName>
    </submittedName>
</protein>
<organism evidence="2 3">
    <name type="scientific">Halocaridina rubra</name>
    <name type="common">Hawaiian red shrimp</name>
    <dbReference type="NCBI Taxonomy" id="373956"/>
    <lineage>
        <taxon>Eukaryota</taxon>
        <taxon>Metazoa</taxon>
        <taxon>Ecdysozoa</taxon>
        <taxon>Arthropoda</taxon>
        <taxon>Crustacea</taxon>
        <taxon>Multicrustacea</taxon>
        <taxon>Malacostraca</taxon>
        <taxon>Eumalacostraca</taxon>
        <taxon>Eucarida</taxon>
        <taxon>Decapoda</taxon>
        <taxon>Pleocyemata</taxon>
        <taxon>Caridea</taxon>
        <taxon>Atyoidea</taxon>
        <taxon>Atyidae</taxon>
        <taxon>Halocaridina</taxon>
    </lineage>
</organism>
<sequence>MAGILFEDIFDVKDIDPDGKKFDRGTVCVNMKAYRMPDEKFQSLVQIYKFHRGLGAPQAPSGIPGKEEQFSEANNA</sequence>
<feature type="region of interest" description="Disordered" evidence="1">
    <location>
        <begin position="56"/>
        <end position="76"/>
    </location>
</feature>
<gene>
    <name evidence="2" type="ORF">SK128_010010</name>
</gene>